<evidence type="ECO:0000256" key="1">
    <source>
        <dbReference type="SAM" id="MobiDB-lite"/>
    </source>
</evidence>
<dbReference type="AlphaFoldDB" id="A0A8K1LHE1"/>
<feature type="compositionally biased region" description="Polar residues" evidence="1">
    <location>
        <begin position="1"/>
        <end position="14"/>
    </location>
</feature>
<protein>
    <submittedName>
        <fullName evidence="2">Uncharacterized protein</fullName>
    </submittedName>
</protein>
<sequence>MPVTNSISACSDSSKQGREKRREEKRREEKRREEKRREEKRREEKRREEKRREEKRREEDSQHGQQLQPCVNEWNRVLMGQEIPQVHPKAQPREKDKLMDFCVDHCGQGGGPLISQSLIKFQTLFKPQIITK</sequence>
<reference evidence="2" key="1">
    <citation type="submission" date="2019-04" db="EMBL/GenBank/DDBJ databases">
        <title>Genome assembly of Zosterops borbonicus 15179.</title>
        <authorList>
            <person name="Leroy T."/>
            <person name="Anselmetti Y."/>
            <person name="Tilak M.-K."/>
            <person name="Nabholz B."/>
        </authorList>
    </citation>
    <scope>NUCLEOTIDE SEQUENCE</scope>
    <source>
        <strain evidence="2">HGM_15179</strain>
        <tissue evidence="2">Muscle</tissue>
    </source>
</reference>
<keyword evidence="3" id="KW-1185">Reference proteome</keyword>
<proteinExistence type="predicted"/>
<name>A0A8K1LHE1_9PASS</name>
<accession>A0A8K1LHE1</accession>
<gene>
    <name evidence="2" type="ORF">HGM15179_013400</name>
</gene>
<evidence type="ECO:0000313" key="2">
    <source>
        <dbReference type="EMBL" id="TRZ13728.1"/>
    </source>
</evidence>
<organism evidence="2 3">
    <name type="scientific">Zosterops borbonicus</name>
    <dbReference type="NCBI Taxonomy" id="364589"/>
    <lineage>
        <taxon>Eukaryota</taxon>
        <taxon>Metazoa</taxon>
        <taxon>Chordata</taxon>
        <taxon>Craniata</taxon>
        <taxon>Vertebrata</taxon>
        <taxon>Euteleostomi</taxon>
        <taxon>Archelosauria</taxon>
        <taxon>Archosauria</taxon>
        <taxon>Dinosauria</taxon>
        <taxon>Saurischia</taxon>
        <taxon>Theropoda</taxon>
        <taxon>Coelurosauria</taxon>
        <taxon>Aves</taxon>
        <taxon>Neognathae</taxon>
        <taxon>Neoaves</taxon>
        <taxon>Telluraves</taxon>
        <taxon>Australaves</taxon>
        <taxon>Passeriformes</taxon>
        <taxon>Sylvioidea</taxon>
        <taxon>Zosteropidae</taxon>
        <taxon>Zosterops</taxon>
    </lineage>
</organism>
<dbReference type="Proteomes" id="UP000796761">
    <property type="component" value="Unassembled WGS sequence"/>
</dbReference>
<comment type="caution">
    <text evidence="2">The sequence shown here is derived from an EMBL/GenBank/DDBJ whole genome shotgun (WGS) entry which is preliminary data.</text>
</comment>
<feature type="compositionally biased region" description="Basic and acidic residues" evidence="1">
    <location>
        <begin position="15"/>
        <end position="62"/>
    </location>
</feature>
<evidence type="ECO:0000313" key="3">
    <source>
        <dbReference type="Proteomes" id="UP000796761"/>
    </source>
</evidence>
<feature type="region of interest" description="Disordered" evidence="1">
    <location>
        <begin position="1"/>
        <end position="73"/>
    </location>
</feature>
<dbReference type="EMBL" id="SWJQ01000487">
    <property type="protein sequence ID" value="TRZ13728.1"/>
    <property type="molecule type" value="Genomic_DNA"/>
</dbReference>